<evidence type="ECO:0000313" key="1">
    <source>
        <dbReference type="EMBL" id="BAB47817.1"/>
    </source>
</evidence>
<reference evidence="1 2" key="1">
    <citation type="journal article" date="2000" name="DNA Res.">
        <title>Complete genome structure of the nitrogen-fixing symbiotic bacterium Mesorhizobium loti.</title>
        <authorList>
            <person name="Kaneko T."/>
            <person name="Nakamura Y."/>
            <person name="Sato S."/>
            <person name="Asamizu E."/>
            <person name="Kato T."/>
            <person name="Sasamoto S."/>
            <person name="Watanabe A."/>
            <person name="Idesawa K."/>
            <person name="Ishikawa A."/>
            <person name="Kawashima K."/>
            <person name="Kimura T."/>
            <person name="Kishida Y."/>
            <person name="Kiyokawa C."/>
            <person name="Kohara M."/>
            <person name="Matsumoto M."/>
            <person name="Matsuno A."/>
            <person name="Mochizuki Y."/>
            <person name="Nakayama S."/>
            <person name="Nakazaki N."/>
            <person name="Shimpo S."/>
            <person name="Sugimoto M."/>
            <person name="Takeuchi C."/>
            <person name="Yamada M."/>
            <person name="Tabata S."/>
        </authorList>
    </citation>
    <scope>NUCLEOTIDE SEQUENCE [LARGE SCALE GENOMIC DNA]</scope>
    <source>
        <strain evidence="2">LMG 29417 / CECT 9101 / MAFF 303099</strain>
    </source>
</reference>
<dbReference type="HOGENOM" id="CLU_2247929_0_0_5"/>
<gene>
    <name evidence="1" type="ordered locus">mll0177</name>
</gene>
<dbReference type="KEGG" id="mlo:mll0177"/>
<evidence type="ECO:0000313" key="2">
    <source>
        <dbReference type="Proteomes" id="UP000000552"/>
    </source>
</evidence>
<accession>Q98NE4</accession>
<proteinExistence type="predicted"/>
<protein>
    <submittedName>
        <fullName evidence="1">Mll0177 protein</fullName>
    </submittedName>
</protein>
<name>Q98NE4_RHILO</name>
<organism evidence="1 2">
    <name type="scientific">Mesorhizobium japonicum (strain LMG 29417 / CECT 9101 / MAFF 303099)</name>
    <name type="common">Mesorhizobium loti (strain MAFF 303099)</name>
    <dbReference type="NCBI Taxonomy" id="266835"/>
    <lineage>
        <taxon>Bacteria</taxon>
        <taxon>Pseudomonadati</taxon>
        <taxon>Pseudomonadota</taxon>
        <taxon>Alphaproteobacteria</taxon>
        <taxon>Hyphomicrobiales</taxon>
        <taxon>Phyllobacteriaceae</taxon>
        <taxon>Mesorhizobium</taxon>
    </lineage>
</organism>
<sequence length="104" mass="11300">MAGRVRRGLPFDTSSAQIDVEDRHREIIVAVVLVLEDDAKEFVSDIDFGRIFLARPCLDLKLGVLEDALEIGVQLSDFVRLRQSSPIIGLAGLKGASGTSTMAM</sequence>
<dbReference type="EMBL" id="BA000012">
    <property type="protein sequence ID" value="BAB47817.1"/>
    <property type="molecule type" value="Genomic_DNA"/>
</dbReference>
<dbReference type="Proteomes" id="UP000000552">
    <property type="component" value="Chromosome"/>
</dbReference>
<dbReference type="AlphaFoldDB" id="Q98NE4"/>